<dbReference type="PROSITE" id="PS51755">
    <property type="entry name" value="OMPR_PHOB"/>
    <property type="match status" value="1"/>
</dbReference>
<evidence type="ECO:0000313" key="6">
    <source>
        <dbReference type="EMBL" id="BBO67906.1"/>
    </source>
</evidence>
<dbReference type="InterPro" id="IPR001867">
    <property type="entry name" value="OmpR/PhoB-type_DNA-bd"/>
</dbReference>
<dbReference type="InterPro" id="IPR036388">
    <property type="entry name" value="WH-like_DNA-bd_sf"/>
</dbReference>
<reference evidence="6 7" key="1">
    <citation type="submission" date="2019-11" db="EMBL/GenBank/DDBJ databases">
        <title>Comparative genomics of hydrocarbon-degrading Desulfosarcina strains.</title>
        <authorList>
            <person name="Watanabe M."/>
            <person name="Kojima H."/>
            <person name="Fukui M."/>
        </authorList>
    </citation>
    <scope>NUCLEOTIDE SEQUENCE [LARGE SCALE GENOMIC DNA]</scope>
    <source>
        <strain evidence="6 7">PL12</strain>
    </source>
</reference>
<dbReference type="Gene3D" id="1.10.10.10">
    <property type="entry name" value="Winged helix-like DNA-binding domain superfamily/Winged helix DNA-binding domain"/>
    <property type="match status" value="1"/>
</dbReference>
<evidence type="ECO:0000259" key="5">
    <source>
        <dbReference type="PROSITE" id="PS51755"/>
    </source>
</evidence>
<dbReference type="GO" id="GO:0005829">
    <property type="term" value="C:cytosol"/>
    <property type="evidence" value="ECO:0007669"/>
    <property type="project" value="TreeGrafter"/>
</dbReference>
<evidence type="ECO:0000256" key="2">
    <source>
        <dbReference type="PROSITE-ProRule" id="PRU00169"/>
    </source>
</evidence>
<dbReference type="GO" id="GO:0000156">
    <property type="term" value="F:phosphorelay response regulator activity"/>
    <property type="evidence" value="ECO:0007669"/>
    <property type="project" value="TreeGrafter"/>
</dbReference>
<evidence type="ECO:0000313" key="7">
    <source>
        <dbReference type="Proteomes" id="UP000427906"/>
    </source>
</evidence>
<dbReference type="AlphaFoldDB" id="A0A5K7YFT5"/>
<dbReference type="InterPro" id="IPR039420">
    <property type="entry name" value="WalR-like"/>
</dbReference>
<dbReference type="InterPro" id="IPR016032">
    <property type="entry name" value="Sig_transdc_resp-reg_C-effctor"/>
</dbReference>
<dbReference type="RefSeq" id="WP_167527681.1">
    <property type="nucleotide sequence ID" value="NZ_AP021874.1"/>
</dbReference>
<evidence type="ECO:0000256" key="1">
    <source>
        <dbReference type="ARBA" id="ARBA00023125"/>
    </source>
</evidence>
<dbReference type="SUPFAM" id="SSF52172">
    <property type="entry name" value="CheY-like"/>
    <property type="match status" value="1"/>
</dbReference>
<feature type="DNA-binding region" description="OmpR/PhoB-type" evidence="3">
    <location>
        <begin position="127"/>
        <end position="226"/>
    </location>
</feature>
<dbReference type="EMBL" id="AP021874">
    <property type="protein sequence ID" value="BBO67906.1"/>
    <property type="molecule type" value="Genomic_DNA"/>
</dbReference>
<dbReference type="GO" id="GO:0000976">
    <property type="term" value="F:transcription cis-regulatory region binding"/>
    <property type="evidence" value="ECO:0007669"/>
    <property type="project" value="TreeGrafter"/>
</dbReference>
<evidence type="ECO:0000256" key="3">
    <source>
        <dbReference type="PROSITE-ProRule" id="PRU01091"/>
    </source>
</evidence>
<sequence>MDQTSVLLITGSAHLHSTLKRLLEREHVLFRHAGQWDERCLPSEAAPPHMIVLECPGSGVDGLSICQEIRSRYSGLLGLVADDEDERFHILALDLGADATFSKTTGTPLVAARIRALLRRFAPSTSPRVLTFGRLTVDANHRDVYVSGQAVNLTSHEFQVIWYLACKPGCVVSRDEIYRDLRNAAYNEYDRSIDVYVSRIRQKIGDLPSSSSYLKTVRGIGYQFVDAEK</sequence>
<organism evidence="6 7">
    <name type="scientific">Desulfosarcina alkanivorans</name>
    <dbReference type="NCBI Taxonomy" id="571177"/>
    <lineage>
        <taxon>Bacteria</taxon>
        <taxon>Pseudomonadati</taxon>
        <taxon>Thermodesulfobacteriota</taxon>
        <taxon>Desulfobacteria</taxon>
        <taxon>Desulfobacterales</taxon>
        <taxon>Desulfosarcinaceae</taxon>
        <taxon>Desulfosarcina</taxon>
    </lineage>
</organism>
<dbReference type="InterPro" id="IPR001789">
    <property type="entry name" value="Sig_transdc_resp-reg_receiver"/>
</dbReference>
<name>A0A5K7YFT5_9BACT</name>
<gene>
    <name evidence="6" type="ORF">DSCA_18360</name>
</gene>
<dbReference type="PROSITE" id="PS50110">
    <property type="entry name" value="RESPONSE_REGULATORY"/>
    <property type="match status" value="1"/>
</dbReference>
<dbReference type="InterPro" id="IPR011006">
    <property type="entry name" value="CheY-like_superfamily"/>
</dbReference>
<dbReference type="PANTHER" id="PTHR48111:SF47">
    <property type="entry name" value="TRANSCRIPTIONAL REGULATORY PROTEIN RSTA"/>
    <property type="match status" value="1"/>
</dbReference>
<dbReference type="Proteomes" id="UP000427906">
    <property type="component" value="Chromosome"/>
</dbReference>
<keyword evidence="1 3" id="KW-0238">DNA-binding</keyword>
<feature type="domain" description="OmpR/PhoB-type" evidence="5">
    <location>
        <begin position="127"/>
        <end position="226"/>
    </location>
</feature>
<keyword evidence="7" id="KW-1185">Reference proteome</keyword>
<dbReference type="PANTHER" id="PTHR48111">
    <property type="entry name" value="REGULATOR OF RPOS"/>
    <property type="match status" value="1"/>
</dbReference>
<dbReference type="Pfam" id="PF00486">
    <property type="entry name" value="Trans_reg_C"/>
    <property type="match status" value="1"/>
</dbReference>
<proteinExistence type="predicted"/>
<dbReference type="Gene3D" id="3.40.50.2300">
    <property type="match status" value="1"/>
</dbReference>
<protein>
    <submittedName>
        <fullName evidence="6">DNA-binding response regulator</fullName>
    </submittedName>
</protein>
<dbReference type="CDD" id="cd00383">
    <property type="entry name" value="trans_reg_C"/>
    <property type="match status" value="1"/>
</dbReference>
<dbReference type="GO" id="GO:0006355">
    <property type="term" value="P:regulation of DNA-templated transcription"/>
    <property type="evidence" value="ECO:0007669"/>
    <property type="project" value="InterPro"/>
</dbReference>
<dbReference type="SUPFAM" id="SSF46894">
    <property type="entry name" value="C-terminal effector domain of the bipartite response regulators"/>
    <property type="match status" value="1"/>
</dbReference>
<dbReference type="KEGG" id="dalk:DSCA_18360"/>
<evidence type="ECO:0000259" key="4">
    <source>
        <dbReference type="PROSITE" id="PS50110"/>
    </source>
</evidence>
<accession>A0A5K7YFT5</accession>
<comment type="caution">
    <text evidence="2">Lacks conserved residue(s) required for the propagation of feature annotation.</text>
</comment>
<dbReference type="GO" id="GO:0032993">
    <property type="term" value="C:protein-DNA complex"/>
    <property type="evidence" value="ECO:0007669"/>
    <property type="project" value="TreeGrafter"/>
</dbReference>
<dbReference type="SMART" id="SM00862">
    <property type="entry name" value="Trans_reg_C"/>
    <property type="match status" value="1"/>
</dbReference>
<feature type="domain" description="Response regulatory" evidence="4">
    <location>
        <begin position="5"/>
        <end position="118"/>
    </location>
</feature>